<dbReference type="Pfam" id="PF03136">
    <property type="entry name" value="Pup_ligase"/>
    <property type="match status" value="1"/>
</dbReference>
<dbReference type="EMBL" id="CAEZSR010000028">
    <property type="protein sequence ID" value="CAB4551007.1"/>
    <property type="molecule type" value="Genomic_DNA"/>
</dbReference>
<name>A0A6J6CHY0_9ZZZZ</name>
<accession>A0A6J6CHY0</accession>
<organism evidence="2">
    <name type="scientific">freshwater metagenome</name>
    <dbReference type="NCBI Taxonomy" id="449393"/>
    <lineage>
        <taxon>unclassified sequences</taxon>
        <taxon>metagenomes</taxon>
        <taxon>ecological metagenomes</taxon>
    </lineage>
</organism>
<gene>
    <name evidence="2" type="ORF">UFOPK1493_01058</name>
</gene>
<proteinExistence type="inferred from homology"/>
<dbReference type="GO" id="GO:0070490">
    <property type="term" value="P:protein pupylation"/>
    <property type="evidence" value="ECO:0007669"/>
    <property type="project" value="TreeGrafter"/>
</dbReference>
<dbReference type="PIRSF" id="PIRSF018077">
    <property type="entry name" value="UCP018077"/>
    <property type="match status" value="1"/>
</dbReference>
<sequence length="498" mass="54780">MAIPKVCGIETEYGILVRGADNNPVTASSLLINSYLAAHTRQRVSRIGWDFEDERPGNDARGFSLDDALAPEIETHLVNAVLTNGARYYVDHAHPEISTPECRDALEVVTFDRAAEEIVRMSMVAARQMLPDGAEILCHKNNSDGKGNSYGCHENYLMSRETPFGRIVAQITPHFVTRQVVVGAGKVGCELPGASADDVPFQLSQRADFFEEEVGLETTLKRPIVNTRDEPHCDASKYRRLHVIVGDANMSEVATYVKVGATAIVLAMIEDDVLGDDLVLANPVGAIRAISHDPTLQRSVALRSGARMTAMEIQWSLLERARKYERSHGLEAVGDEVGADVLRRWEEILTGLEHDPDSVADVVDWVAKRRLVEGFAARHGARPGDARLKALDLQYHDMRPERSLAAKVGLRTVADPDAVRQAITDPPTTTRAYFRGRCLQKWPTDIVAANWDSLVFDVGRDPLRRVPMMEPLRGTADHVASLIADSDTAAELLARLGA</sequence>
<evidence type="ECO:0000313" key="2">
    <source>
        <dbReference type="EMBL" id="CAB4551007.1"/>
    </source>
</evidence>
<dbReference type="GO" id="GO:0008233">
    <property type="term" value="F:peptidase activity"/>
    <property type="evidence" value="ECO:0007669"/>
    <property type="project" value="InterPro"/>
</dbReference>
<evidence type="ECO:0000256" key="1">
    <source>
        <dbReference type="ARBA" id="ARBA00009114"/>
    </source>
</evidence>
<dbReference type="PANTHER" id="PTHR42307">
    <property type="entry name" value="PUP DEAMIDASE/DEPUPYLASE"/>
    <property type="match status" value="1"/>
</dbReference>
<reference evidence="2" key="1">
    <citation type="submission" date="2020-05" db="EMBL/GenBank/DDBJ databases">
        <authorList>
            <person name="Chiriac C."/>
            <person name="Salcher M."/>
            <person name="Ghai R."/>
            <person name="Kavagutti S V."/>
        </authorList>
    </citation>
    <scope>NUCLEOTIDE SEQUENCE</scope>
</reference>
<dbReference type="GO" id="GO:0019941">
    <property type="term" value="P:modification-dependent protein catabolic process"/>
    <property type="evidence" value="ECO:0007669"/>
    <property type="project" value="InterPro"/>
</dbReference>
<dbReference type="GO" id="GO:0016811">
    <property type="term" value="F:hydrolase activity, acting on carbon-nitrogen (but not peptide) bonds, in linear amides"/>
    <property type="evidence" value="ECO:0007669"/>
    <property type="project" value="InterPro"/>
</dbReference>
<dbReference type="InterPro" id="IPR004347">
    <property type="entry name" value="Pup_ligase/deamidase"/>
</dbReference>
<dbReference type="PANTHER" id="PTHR42307:SF2">
    <property type="entry name" value="PUP DEAMIDASE_DEPUPYLASE"/>
    <property type="match status" value="1"/>
</dbReference>
<dbReference type="GO" id="GO:0005524">
    <property type="term" value="F:ATP binding"/>
    <property type="evidence" value="ECO:0007669"/>
    <property type="project" value="TreeGrafter"/>
</dbReference>
<dbReference type="GO" id="GO:0010498">
    <property type="term" value="P:proteasomal protein catabolic process"/>
    <property type="evidence" value="ECO:0007669"/>
    <property type="project" value="InterPro"/>
</dbReference>
<dbReference type="NCBIfam" id="TIGR03688">
    <property type="entry name" value="depupylase_Dop"/>
    <property type="match status" value="1"/>
</dbReference>
<comment type="similarity">
    <text evidence="1">Belongs to the Pup ligase/Pup deamidase family. Pup deamidase subfamily.</text>
</comment>
<dbReference type="AlphaFoldDB" id="A0A6J6CHY0"/>
<dbReference type="InterPro" id="IPR022366">
    <property type="entry name" value="Pup_deamidase"/>
</dbReference>
<protein>
    <submittedName>
        <fullName evidence="2">Unannotated protein</fullName>
    </submittedName>
</protein>